<feature type="region of interest" description="Disordered" evidence="2">
    <location>
        <begin position="977"/>
        <end position="1124"/>
    </location>
</feature>
<evidence type="ECO:0000256" key="2">
    <source>
        <dbReference type="SAM" id="MobiDB-lite"/>
    </source>
</evidence>
<name>A0A7S1APL5_NOCSC</name>
<sequence length="1142" mass="124461">MQVQGLIRSLQAANDTIHSMQETAMHGAATDESPTRGSKAGSRSSGTFSEDLQCFEEVAREDKETPEDVNRTAALLLESRLALEQCEKSNVTLRRDLEDVHTRNRVLIEQATRQHSPNHESAEFADALKSKMVADSRAEVAESSVETLTSRLRTVEASLVQITREVESCVQKVSNLPESCKGEGDIVLRAQDAGALLKSIEEHSALLKNERTELQFDLVALRATFDAVHIELNLARAHSSQMEEASQVAISRAELAESSAAILNTRSTELQLDLDVTKHGLDAVKAELHFARAHSSQLEEASQVAESRVETLTSRVRTIESMLVEITQEVELCVQNVSSLPQSCRGKEGDIVSRAQDAGAILKSLQKDMEAKGRIDVSSESKQRAAKTRFDAPRVELNNAAPDNSEWKAAAQVAVSRAEIAEANVNILSSRVRILESQLASMIDGVESCIQKVSTLPNVVSEEVDIVLRAHDAEELLRRFQDGMRSSGRLGDAAHTETQEKLDATLAELSFAKFELLAGKNTCSQLEEASQVAMSRAEVVQGQVEILSRRVEAAESLLGRITQEIETSAVGLDPQLCKSGETDVLSRAENAEILMARLREHAEGIWKAFVDGQALAKQQREEIEASREATIECRAVLQQELEAAAIKQSRLEEESKVAASRAASAEVKVDVLSRRVEDADSILVRITQEVERGSRSLGFTLKRHANGDDVLTRAEDAEMLLSRFREEADRKMKALVDVEALARQQNADIEETREATRESRALAQALREELDATRATHSKLEEESQMAVARAEAAELQVRTLTSRVEVGESLHARLTQEVESSAAGEEPESNRKALAQTFTGELKSDTESQRNARDLSQSLREQLARAFRPTVSDTPWTTPPNASDEAGSALCKGETEATQDAIQSLRFQSRMLQEDTLQLHNQLKGLQAATTLPIKRSPRSLTPQRGTPPASPGPFHCAFLKSLQRVQDPDSHFKRIENTSESAPESASSSLNHFPASRNPPSELRQGFKGRSSLQSGSKPTSLHVSPRDSVSRSPSYVGLLKSRPTGTRSPSPAGSTSTSQTPDPARALLKRPVSHAGASFGDGSPVTPILHLAQPSKPATPSNKNVPTTPSSRARVNGPLGDKSVSVLWPAAVGTVRRAP</sequence>
<dbReference type="EMBL" id="HBFQ01049506">
    <property type="protein sequence ID" value="CAD8860954.1"/>
    <property type="molecule type" value="Transcribed_RNA"/>
</dbReference>
<protein>
    <submittedName>
        <fullName evidence="3">Uncharacterized protein</fullName>
    </submittedName>
</protein>
<feature type="compositionally biased region" description="Polar residues" evidence="2">
    <location>
        <begin position="41"/>
        <end position="50"/>
    </location>
</feature>
<accession>A0A7S1APL5</accession>
<keyword evidence="1" id="KW-0175">Coiled coil</keyword>
<evidence type="ECO:0000256" key="1">
    <source>
        <dbReference type="SAM" id="Coils"/>
    </source>
</evidence>
<feature type="region of interest" description="Disordered" evidence="2">
    <location>
        <begin position="26"/>
        <end position="51"/>
    </location>
</feature>
<dbReference type="SUPFAM" id="SSF57997">
    <property type="entry name" value="Tropomyosin"/>
    <property type="match status" value="1"/>
</dbReference>
<feature type="compositionally biased region" description="Polar residues" evidence="2">
    <location>
        <begin position="1046"/>
        <end position="1064"/>
    </location>
</feature>
<feature type="region of interest" description="Disordered" evidence="2">
    <location>
        <begin position="867"/>
        <end position="896"/>
    </location>
</feature>
<organism evidence="3">
    <name type="scientific">Noctiluca scintillans</name>
    <name type="common">Sea sparkle</name>
    <name type="synonym">Red tide dinoflagellate</name>
    <dbReference type="NCBI Taxonomy" id="2966"/>
    <lineage>
        <taxon>Eukaryota</taxon>
        <taxon>Sar</taxon>
        <taxon>Alveolata</taxon>
        <taxon>Dinophyceae</taxon>
        <taxon>Noctilucales</taxon>
        <taxon>Noctilucaceae</taxon>
        <taxon>Noctiluca</taxon>
    </lineage>
</organism>
<evidence type="ECO:0000313" key="3">
    <source>
        <dbReference type="EMBL" id="CAD8860954.1"/>
    </source>
</evidence>
<reference evidence="3" key="1">
    <citation type="submission" date="2021-01" db="EMBL/GenBank/DDBJ databases">
        <authorList>
            <person name="Corre E."/>
            <person name="Pelletier E."/>
            <person name="Niang G."/>
            <person name="Scheremetjew M."/>
            <person name="Finn R."/>
            <person name="Kale V."/>
            <person name="Holt S."/>
            <person name="Cochrane G."/>
            <person name="Meng A."/>
            <person name="Brown T."/>
            <person name="Cohen L."/>
        </authorList>
    </citation>
    <scope>NUCLEOTIDE SEQUENCE</scope>
</reference>
<dbReference type="AlphaFoldDB" id="A0A7S1APL5"/>
<gene>
    <name evidence="3" type="ORF">NSCI0253_LOCUS35309</name>
</gene>
<feature type="compositionally biased region" description="Polar residues" evidence="2">
    <location>
        <begin position="1013"/>
        <end position="1025"/>
    </location>
</feature>
<feature type="compositionally biased region" description="Polar residues" evidence="2">
    <location>
        <begin position="1099"/>
        <end position="1116"/>
    </location>
</feature>
<proteinExistence type="predicted"/>
<feature type="compositionally biased region" description="Low complexity" evidence="2">
    <location>
        <begin position="981"/>
        <end position="991"/>
    </location>
</feature>
<feature type="coiled-coil region" evidence="1">
    <location>
        <begin position="735"/>
        <end position="799"/>
    </location>
</feature>
<feature type="region of interest" description="Disordered" evidence="2">
    <location>
        <begin position="930"/>
        <end position="957"/>
    </location>
</feature>
<feature type="compositionally biased region" description="Polar residues" evidence="2">
    <location>
        <begin position="872"/>
        <end position="882"/>
    </location>
</feature>